<dbReference type="InterPro" id="IPR011050">
    <property type="entry name" value="Pectin_lyase_fold/virulence"/>
</dbReference>
<gene>
    <name evidence="9" type="ORF">CBR_g7967</name>
</gene>
<feature type="region of interest" description="Disordered" evidence="8">
    <location>
        <begin position="1"/>
        <end position="34"/>
    </location>
</feature>
<dbReference type="GO" id="GO:0005576">
    <property type="term" value="C:extracellular region"/>
    <property type="evidence" value="ECO:0007669"/>
    <property type="project" value="UniProtKB-SubCell"/>
</dbReference>
<organism evidence="9 10">
    <name type="scientific">Chara braunii</name>
    <name type="common">Braun's stonewort</name>
    <dbReference type="NCBI Taxonomy" id="69332"/>
    <lineage>
        <taxon>Eukaryota</taxon>
        <taxon>Viridiplantae</taxon>
        <taxon>Streptophyta</taxon>
        <taxon>Charophyceae</taxon>
        <taxon>Charales</taxon>
        <taxon>Characeae</taxon>
        <taxon>Chara</taxon>
    </lineage>
</organism>
<dbReference type="InterPro" id="IPR003368">
    <property type="entry name" value="POMP_repeat"/>
</dbReference>
<dbReference type="AlphaFoldDB" id="A0A388KKU4"/>
<comment type="caution">
    <text evidence="9">The sequence shown here is derived from an EMBL/GenBank/DDBJ whole genome shotgun (WGS) entry which is preliminary data.</text>
</comment>
<evidence type="ECO:0000256" key="5">
    <source>
        <dbReference type="ARBA" id="ARBA00022729"/>
    </source>
</evidence>
<evidence type="ECO:0000256" key="4">
    <source>
        <dbReference type="ARBA" id="ARBA00022525"/>
    </source>
</evidence>
<keyword evidence="4" id="KW-0964">Secreted</keyword>
<evidence type="ECO:0000313" key="9">
    <source>
        <dbReference type="EMBL" id="GBG70666.1"/>
    </source>
</evidence>
<dbReference type="OrthoDB" id="10254721at2759"/>
<keyword evidence="7" id="KW-0998">Cell outer membrane</keyword>
<feature type="compositionally biased region" description="Gly residues" evidence="8">
    <location>
        <begin position="1"/>
        <end position="10"/>
    </location>
</feature>
<evidence type="ECO:0008006" key="11">
    <source>
        <dbReference type="Google" id="ProtNLM"/>
    </source>
</evidence>
<comment type="subcellular location">
    <subcellularLocation>
        <location evidence="1">Cell envelope</location>
    </subcellularLocation>
    <subcellularLocation>
        <location evidence="2">Cell outer membrane</location>
    </subcellularLocation>
    <subcellularLocation>
        <location evidence="3">Secreted</location>
    </subcellularLocation>
</comment>
<keyword evidence="10" id="KW-1185">Reference proteome</keyword>
<dbReference type="Gramene" id="GBG70666">
    <property type="protein sequence ID" value="GBG70666"/>
    <property type="gene ID" value="CBR_g7967"/>
</dbReference>
<keyword evidence="6" id="KW-0472">Membrane</keyword>
<keyword evidence="5" id="KW-0732">Signal</keyword>
<evidence type="ECO:0000256" key="6">
    <source>
        <dbReference type="ARBA" id="ARBA00023136"/>
    </source>
</evidence>
<protein>
    <recommendedName>
        <fullName evidence="11">Right handed beta helix domain-containing protein</fullName>
    </recommendedName>
</protein>
<evidence type="ECO:0000256" key="7">
    <source>
        <dbReference type="ARBA" id="ARBA00023237"/>
    </source>
</evidence>
<evidence type="ECO:0000256" key="2">
    <source>
        <dbReference type="ARBA" id="ARBA00004442"/>
    </source>
</evidence>
<proteinExistence type="predicted"/>
<accession>A0A388KKU4</accession>
<evidence type="ECO:0000256" key="1">
    <source>
        <dbReference type="ARBA" id="ARBA00004196"/>
    </source>
</evidence>
<evidence type="ECO:0000313" key="10">
    <source>
        <dbReference type="Proteomes" id="UP000265515"/>
    </source>
</evidence>
<name>A0A388KKU4_CHABU</name>
<dbReference type="SUPFAM" id="SSF51126">
    <property type="entry name" value="Pectin lyase-like"/>
    <property type="match status" value="1"/>
</dbReference>
<evidence type="ECO:0000256" key="8">
    <source>
        <dbReference type="SAM" id="MobiDB-lite"/>
    </source>
</evidence>
<sequence length="379" mass="39969">MAARGTGDGGMCRRSRGSGGPIPRIQRGGGGGGGGRSSLMTLDMRVLWLLVALVAGISSEVKLREVDAATRPPPPTSESKLVAALLNANVTRYVLKEDVILTRTLPEVATRQSLTLVGECPRARRCAIDGQGRYQGLVFSDTNFVLTNLEIRNMRATEGAAVSSSGGNYKTATNCVFKGNRAEGGGAIEYQDGWFEFDGCMFEANRATVNGGGAVRKTTDYGSAVFKNTVFKNNVAKENGGAVQFVKGNIHLRSCQFLDNKATGGNGGAIAFSRLRSTIASTKFLRNSAAKGLGGAARFFIYDADITLCRGNTFVGNRAVNGSSNLSIAGDDSTESEVFSPPVLNFCASTPPQTLIESPSRMIKRSCNGCSKTSGWVSG</sequence>
<evidence type="ECO:0000256" key="3">
    <source>
        <dbReference type="ARBA" id="ARBA00004613"/>
    </source>
</evidence>
<dbReference type="EMBL" id="BFEA01000134">
    <property type="protein sequence ID" value="GBG70666.1"/>
    <property type="molecule type" value="Genomic_DNA"/>
</dbReference>
<dbReference type="NCBIfam" id="TIGR01376">
    <property type="entry name" value="POMP_repeat"/>
    <property type="match status" value="1"/>
</dbReference>
<reference evidence="9 10" key="1">
    <citation type="journal article" date="2018" name="Cell">
        <title>The Chara Genome: Secondary Complexity and Implications for Plant Terrestrialization.</title>
        <authorList>
            <person name="Nishiyama T."/>
            <person name="Sakayama H."/>
            <person name="Vries J.D."/>
            <person name="Buschmann H."/>
            <person name="Saint-Marcoux D."/>
            <person name="Ullrich K.K."/>
            <person name="Haas F.B."/>
            <person name="Vanderstraeten L."/>
            <person name="Becker D."/>
            <person name="Lang D."/>
            <person name="Vosolsobe S."/>
            <person name="Rombauts S."/>
            <person name="Wilhelmsson P.K.I."/>
            <person name="Janitza P."/>
            <person name="Kern R."/>
            <person name="Heyl A."/>
            <person name="Rumpler F."/>
            <person name="Villalobos L.I.A.C."/>
            <person name="Clay J.M."/>
            <person name="Skokan R."/>
            <person name="Toyoda A."/>
            <person name="Suzuki Y."/>
            <person name="Kagoshima H."/>
            <person name="Schijlen E."/>
            <person name="Tajeshwar N."/>
            <person name="Catarino B."/>
            <person name="Hetherington A.J."/>
            <person name="Saltykova A."/>
            <person name="Bonnot C."/>
            <person name="Breuninger H."/>
            <person name="Symeonidi A."/>
            <person name="Radhakrishnan G.V."/>
            <person name="Van Nieuwerburgh F."/>
            <person name="Deforce D."/>
            <person name="Chang C."/>
            <person name="Karol K.G."/>
            <person name="Hedrich R."/>
            <person name="Ulvskov P."/>
            <person name="Glockner G."/>
            <person name="Delwiche C.F."/>
            <person name="Petrasek J."/>
            <person name="Van de Peer Y."/>
            <person name="Friml J."/>
            <person name="Beilby M."/>
            <person name="Dolan L."/>
            <person name="Kohara Y."/>
            <person name="Sugano S."/>
            <person name="Fujiyama A."/>
            <person name="Delaux P.-M."/>
            <person name="Quint M."/>
            <person name="TheiBen G."/>
            <person name="Hagemann M."/>
            <person name="Harholt J."/>
            <person name="Dunand C."/>
            <person name="Zachgo S."/>
            <person name="Langdale J."/>
            <person name="Maumus F."/>
            <person name="Straeten D.V.D."/>
            <person name="Gould S.B."/>
            <person name="Rensing S.A."/>
        </authorList>
    </citation>
    <scope>NUCLEOTIDE SEQUENCE [LARGE SCALE GENOMIC DNA]</scope>
    <source>
        <strain evidence="9 10">S276</strain>
    </source>
</reference>
<dbReference type="Proteomes" id="UP000265515">
    <property type="component" value="Unassembled WGS sequence"/>
</dbReference>